<organism evidence="6 7">
    <name type="scientific">Limulus polyphemus</name>
    <name type="common">Atlantic horseshoe crab</name>
    <dbReference type="NCBI Taxonomy" id="6850"/>
    <lineage>
        <taxon>Eukaryota</taxon>
        <taxon>Metazoa</taxon>
        <taxon>Ecdysozoa</taxon>
        <taxon>Arthropoda</taxon>
        <taxon>Chelicerata</taxon>
        <taxon>Merostomata</taxon>
        <taxon>Xiphosura</taxon>
        <taxon>Limulidae</taxon>
        <taxon>Limulus</taxon>
    </lineage>
</organism>
<dbReference type="RefSeq" id="XP_022253713.1">
    <property type="nucleotide sequence ID" value="XM_022398005.1"/>
</dbReference>
<dbReference type="PROSITE" id="PS50089">
    <property type="entry name" value="ZF_RING_2"/>
    <property type="match status" value="1"/>
</dbReference>
<dbReference type="RefSeq" id="XP_022253705.1">
    <property type="nucleotide sequence ID" value="XM_022397997.1"/>
</dbReference>
<feature type="compositionally biased region" description="Basic residues" evidence="4">
    <location>
        <begin position="868"/>
        <end position="885"/>
    </location>
</feature>
<feature type="region of interest" description="Disordered" evidence="4">
    <location>
        <begin position="836"/>
        <end position="885"/>
    </location>
</feature>
<feature type="compositionally biased region" description="Basic residues" evidence="4">
    <location>
        <begin position="605"/>
        <end position="620"/>
    </location>
</feature>
<dbReference type="RefSeq" id="XP_013784778.1">
    <property type="nucleotide sequence ID" value="XM_013929324.2"/>
</dbReference>
<keyword evidence="2" id="KW-0862">Zinc</keyword>
<evidence type="ECO:0000313" key="6">
    <source>
        <dbReference type="Proteomes" id="UP000694941"/>
    </source>
</evidence>
<dbReference type="SMART" id="SM00184">
    <property type="entry name" value="RING"/>
    <property type="match status" value="1"/>
</dbReference>
<feature type="region of interest" description="Disordered" evidence="4">
    <location>
        <begin position="1"/>
        <end position="51"/>
    </location>
</feature>
<name>A0ABM1BM49_LIMPO</name>
<protein>
    <submittedName>
        <fullName evidence="7 8">Uncharacterized protein LOC106468873</fullName>
    </submittedName>
</protein>
<dbReference type="GeneID" id="106468873"/>
<evidence type="ECO:0000256" key="1">
    <source>
        <dbReference type="ARBA" id="ARBA00022771"/>
    </source>
</evidence>
<feature type="domain" description="RING-type" evidence="5">
    <location>
        <begin position="986"/>
        <end position="1027"/>
    </location>
</feature>
<keyword evidence="1 3" id="KW-0479">Metal-binding</keyword>
<dbReference type="InterPro" id="IPR013083">
    <property type="entry name" value="Znf_RING/FYVE/PHD"/>
</dbReference>
<keyword evidence="1 3" id="KW-0863">Zinc-finger</keyword>
<feature type="compositionally biased region" description="Low complexity" evidence="4">
    <location>
        <begin position="836"/>
        <end position="860"/>
    </location>
</feature>
<dbReference type="SUPFAM" id="SSF57850">
    <property type="entry name" value="RING/U-box"/>
    <property type="match status" value="1"/>
</dbReference>
<proteinExistence type="predicted"/>
<feature type="compositionally biased region" description="Polar residues" evidence="4">
    <location>
        <begin position="750"/>
        <end position="762"/>
    </location>
</feature>
<feature type="compositionally biased region" description="Polar residues" evidence="4">
    <location>
        <begin position="1"/>
        <end position="15"/>
    </location>
</feature>
<evidence type="ECO:0000313" key="7">
    <source>
        <dbReference type="RefSeq" id="XP_013784778.1"/>
    </source>
</evidence>
<dbReference type="Pfam" id="PF13639">
    <property type="entry name" value="zf-RING_2"/>
    <property type="match status" value="1"/>
</dbReference>
<evidence type="ECO:0000259" key="5">
    <source>
        <dbReference type="PROSITE" id="PS50089"/>
    </source>
</evidence>
<evidence type="ECO:0000313" key="9">
    <source>
        <dbReference type="RefSeq" id="XP_022253713.1"/>
    </source>
</evidence>
<evidence type="ECO:0000256" key="3">
    <source>
        <dbReference type="PROSITE-ProRule" id="PRU00175"/>
    </source>
</evidence>
<dbReference type="CDD" id="cd16472">
    <property type="entry name" value="RING-H2_RNF38-like"/>
    <property type="match status" value="1"/>
</dbReference>
<dbReference type="PANTHER" id="PTHR46171">
    <property type="entry name" value="GH10160P"/>
    <property type="match status" value="1"/>
</dbReference>
<feature type="region of interest" description="Disordered" evidence="4">
    <location>
        <begin position="604"/>
        <end position="625"/>
    </location>
</feature>
<sequence length="1034" mass="115715">MKKMPQKSTFLFSETDSSEDDIPTLRDRLLKQSGQKHLENGPILPNSKESNTSLYDCKDKKLLREGKKLKKSFYFNDEEKNECGTNCMIVPETPSPILMCNKRRKQEHKLNRPKRTCLNYKLEDISTSVQSNDVAETLVGEDIFSMSRKFSVMEKKQRSKNTPLSSDSLPHLTGHQMTESIQVSQVIKNKESDLEDTSVVSSTPFSSSTSLCNSDNWFTTHSSNSSCTDFISSEISSDLCIKKNLPTRTHNFPHCKTFPSVSHPEENCTSSSSTLNSWTSSSKENPVFLPSFNTNESTSEKNAMKEIQNDIAGCQRLKKNPFQIIENKKASSTLGINRNTKKHSTAHSTEFNFDQSVPFRKYEATVANNKPNLGGTNVSLSSKLAPSTLKHRFHRNVLQPLISPFKSPNKGVKYVDSESDEDLFKITSLPQNSSVRSQQDNTSKFCNKVPSPVNQKQSSLEQHCEKSNKQTPSVQISNGQTICKSHSTGEKSYFYVPNSGTNHISNSDEGSHLTVVGQACKSWPSTSNSGASKPALEKEKRLFMSAHSTRRCKRYQDKLPLVSRQQKSLNSINSIQDITTEEASGSVNLNSTDDCIPKSLANRSSHFHHSKHQKSLHARGQRSQLVERPVHERTGVSYSHMHSQGTLSLAHLNPDLYDAELESEEEIINPISHTSPSEIKNRTDILSQMGISVSRNIRPGEQGSGSSRNRQQDHSSDDEVIMISNHGPCSSSRNLSRGMCTDQDWRSVDSDTTGTPSNSDRTPPSDDREVVVVSPDPVAQVNQMEEDERLARILQAQFDAEQNDGDTSDSLGVIDSDLERVPPVWDLMDMLATTSTSSEGSISSLSQTQRGSTSRRFSTRSSREAARSHSRRSSRTRVRGSRRHYRRWTSPRGIVDRYHHHPAMIYAEVIMGLGDGLADSNDYETLLNLTETLGDAVARGLSRTDINRLPTRNFTQLVSSENCESVASCDDGSRANNNTEMRQKECQVCLSSYEEGEVLRILPCFHDYHASCIDKWLKNNRSCPTCRVEVSFDE</sequence>
<dbReference type="InterPro" id="IPR001841">
    <property type="entry name" value="Znf_RING"/>
</dbReference>
<evidence type="ECO:0000256" key="4">
    <source>
        <dbReference type="SAM" id="MobiDB-lite"/>
    </source>
</evidence>
<dbReference type="Proteomes" id="UP000694941">
    <property type="component" value="Unplaced"/>
</dbReference>
<feature type="region of interest" description="Disordered" evidence="4">
    <location>
        <begin position="695"/>
        <end position="769"/>
    </location>
</feature>
<reference evidence="7 8" key="1">
    <citation type="submission" date="2025-05" db="UniProtKB">
        <authorList>
            <consortium name="RefSeq"/>
        </authorList>
    </citation>
    <scope>IDENTIFICATION</scope>
    <source>
        <tissue evidence="7 8">Muscle</tissue>
    </source>
</reference>
<accession>A0ABM1BM49</accession>
<dbReference type="PANTHER" id="PTHR46171:SF3">
    <property type="entry name" value="GH10160P"/>
    <property type="match status" value="1"/>
</dbReference>
<keyword evidence="6" id="KW-1185">Reference proteome</keyword>
<gene>
    <name evidence="7 8 9" type="primary">LOC106468873</name>
</gene>
<evidence type="ECO:0000313" key="8">
    <source>
        <dbReference type="RefSeq" id="XP_022253705.1"/>
    </source>
</evidence>
<dbReference type="Gene3D" id="3.30.40.10">
    <property type="entry name" value="Zinc/RING finger domain, C3HC4 (zinc finger)"/>
    <property type="match status" value="1"/>
</dbReference>
<evidence type="ECO:0000256" key="2">
    <source>
        <dbReference type="ARBA" id="ARBA00022833"/>
    </source>
</evidence>